<organism evidence="2 3">
    <name type="scientific">Hanseniaspora valbyensis NRRL Y-1626</name>
    <dbReference type="NCBI Taxonomy" id="766949"/>
    <lineage>
        <taxon>Eukaryota</taxon>
        <taxon>Fungi</taxon>
        <taxon>Dikarya</taxon>
        <taxon>Ascomycota</taxon>
        <taxon>Saccharomycotina</taxon>
        <taxon>Saccharomycetes</taxon>
        <taxon>Saccharomycodales</taxon>
        <taxon>Saccharomycodaceae</taxon>
        <taxon>Hanseniaspora</taxon>
    </lineage>
</organism>
<gene>
    <name evidence="2" type="ORF">HANVADRAFT_52503</name>
</gene>
<feature type="compositionally biased region" description="Polar residues" evidence="1">
    <location>
        <begin position="134"/>
        <end position="147"/>
    </location>
</feature>
<proteinExistence type="predicted"/>
<feature type="compositionally biased region" description="Polar residues" evidence="1">
    <location>
        <begin position="526"/>
        <end position="537"/>
    </location>
</feature>
<reference evidence="3" key="1">
    <citation type="journal article" date="2016" name="Proc. Natl. Acad. Sci. U.S.A.">
        <title>Comparative genomics of biotechnologically important yeasts.</title>
        <authorList>
            <person name="Riley R."/>
            <person name="Haridas S."/>
            <person name="Wolfe K.H."/>
            <person name="Lopes M.R."/>
            <person name="Hittinger C.T."/>
            <person name="Goeker M."/>
            <person name="Salamov A.A."/>
            <person name="Wisecaver J.H."/>
            <person name="Long T.M."/>
            <person name="Calvey C.H."/>
            <person name="Aerts A.L."/>
            <person name="Barry K.W."/>
            <person name="Choi C."/>
            <person name="Clum A."/>
            <person name="Coughlan A.Y."/>
            <person name="Deshpande S."/>
            <person name="Douglass A.P."/>
            <person name="Hanson S.J."/>
            <person name="Klenk H.-P."/>
            <person name="LaButti K.M."/>
            <person name="Lapidus A."/>
            <person name="Lindquist E.A."/>
            <person name="Lipzen A.M."/>
            <person name="Meier-Kolthoff J.P."/>
            <person name="Ohm R.A."/>
            <person name="Otillar R.P."/>
            <person name="Pangilinan J.L."/>
            <person name="Peng Y."/>
            <person name="Rokas A."/>
            <person name="Rosa C.A."/>
            <person name="Scheuner C."/>
            <person name="Sibirny A.A."/>
            <person name="Slot J.C."/>
            <person name="Stielow J.B."/>
            <person name="Sun H."/>
            <person name="Kurtzman C.P."/>
            <person name="Blackwell M."/>
            <person name="Grigoriev I.V."/>
            <person name="Jeffries T.W."/>
        </authorList>
    </citation>
    <scope>NUCLEOTIDE SEQUENCE [LARGE SCALE GENOMIC DNA]</scope>
    <source>
        <strain evidence="3">NRRL Y-1626</strain>
    </source>
</reference>
<name>A0A1B7TEW5_9ASCO</name>
<feature type="region of interest" description="Disordered" evidence="1">
    <location>
        <begin position="503"/>
        <end position="630"/>
    </location>
</feature>
<feature type="compositionally biased region" description="Basic residues" evidence="1">
    <location>
        <begin position="66"/>
        <end position="77"/>
    </location>
</feature>
<sequence length="654" mass="72201">QMELTKGVITENIIRKGKNRNNNSNDDDDEEDEEDDDEDDDDDENSKRGGHKQDDSEQHDAINAHSKNHISAKKRRANNSSLLKRDNSNPDLVGKGNSYMFPNPLANSNLHPINTNNNNNNNNDNDNNSNLNTATHQSKTSVSSNRFNKLPSLDTHKIGRSSQILSSERNMGTDGSNKNANEDNSSSRGSSAGGSMQIKSQNDFANSKYGNKLKNENDVSDNEHLITPTSANSLAGLTFEPNLFTPTVSRLNFQQQNQQIRNSPQLQQESFSRRPRLRVEIPKTTNLTKQHEQMQQNLQRNNNPSNIIPLSARGMGTTPGPLSANLFSNMQFQSASGMMSSLTNQLNTPNLNMFINVGDKSAQSGNPHNVALRTSYFEDVSQSQQQQQQNVNNSNANKNRFRRPSESDFFGNTPTTRKTMRQPLQSPIFNSFLENGLIMSPDGTTINNNANLNKLNFKKSGYPNINTQPHNPNGNNTEMGPLTAMGFGGMGSLDMLHNLDYSSQNQQPNVSATQQVGTVNVKINPPTDSTTRVGTNDNDNHHNSVGSRSRSGTGSIVNVGSDKEGLTKVFPQLQRQKRQNMKESSNDDLSVQKQASNVSNVDDDDVVVPVSDKPTDMEKEGGISVNEGGTKTEEPFLINANVVDNVDVLKWEDK</sequence>
<comment type="caution">
    <text evidence="2">The sequence shown here is derived from an EMBL/GenBank/DDBJ whole genome shotgun (WGS) entry which is preliminary data.</text>
</comment>
<evidence type="ECO:0000313" key="2">
    <source>
        <dbReference type="EMBL" id="OBA27205.1"/>
    </source>
</evidence>
<evidence type="ECO:0000313" key="3">
    <source>
        <dbReference type="Proteomes" id="UP000092321"/>
    </source>
</evidence>
<dbReference type="EMBL" id="LXPE01000010">
    <property type="protein sequence ID" value="OBA27205.1"/>
    <property type="molecule type" value="Genomic_DNA"/>
</dbReference>
<dbReference type="AlphaFoldDB" id="A0A1B7TEW5"/>
<keyword evidence="3" id="KW-1185">Reference proteome</keyword>
<accession>A0A1B7TEW5</accession>
<dbReference type="Proteomes" id="UP000092321">
    <property type="component" value="Unassembled WGS sequence"/>
</dbReference>
<dbReference type="OrthoDB" id="3972009at2759"/>
<feature type="compositionally biased region" description="Low complexity" evidence="1">
    <location>
        <begin position="107"/>
        <end position="133"/>
    </location>
</feature>
<feature type="region of interest" description="Disordered" evidence="1">
    <location>
        <begin position="1"/>
        <end position="198"/>
    </location>
</feature>
<feature type="compositionally biased region" description="Polar residues" evidence="1">
    <location>
        <begin position="160"/>
        <end position="184"/>
    </location>
</feature>
<feature type="compositionally biased region" description="Polar residues" evidence="1">
    <location>
        <begin position="503"/>
        <end position="518"/>
    </location>
</feature>
<feature type="compositionally biased region" description="Low complexity" evidence="1">
    <location>
        <begin position="186"/>
        <end position="195"/>
    </location>
</feature>
<evidence type="ECO:0000256" key="1">
    <source>
        <dbReference type="SAM" id="MobiDB-lite"/>
    </source>
</evidence>
<feature type="non-terminal residue" evidence="2">
    <location>
        <position position="1"/>
    </location>
</feature>
<feature type="compositionally biased region" description="Basic and acidic residues" evidence="1">
    <location>
        <begin position="45"/>
        <end position="62"/>
    </location>
</feature>
<feature type="compositionally biased region" description="Acidic residues" evidence="1">
    <location>
        <begin position="25"/>
        <end position="44"/>
    </location>
</feature>
<feature type="compositionally biased region" description="Low complexity" evidence="1">
    <location>
        <begin position="544"/>
        <end position="555"/>
    </location>
</feature>
<feature type="region of interest" description="Disordered" evidence="1">
    <location>
        <begin position="379"/>
        <end position="422"/>
    </location>
</feature>
<feature type="compositionally biased region" description="Low complexity" evidence="1">
    <location>
        <begin position="380"/>
        <end position="395"/>
    </location>
</feature>
<protein>
    <submittedName>
        <fullName evidence="2">Uncharacterized protein</fullName>
    </submittedName>
</protein>
<feature type="compositionally biased region" description="Polar residues" evidence="1">
    <location>
        <begin position="410"/>
        <end position="422"/>
    </location>
</feature>